<organism evidence="1 2">
    <name type="scientific">Fictibacillus aquaticus</name>
    <dbReference type="NCBI Taxonomy" id="2021314"/>
    <lineage>
        <taxon>Bacteria</taxon>
        <taxon>Bacillati</taxon>
        <taxon>Bacillota</taxon>
        <taxon>Bacilli</taxon>
        <taxon>Bacillales</taxon>
        <taxon>Fictibacillaceae</taxon>
        <taxon>Fictibacillus</taxon>
    </lineage>
</organism>
<dbReference type="OrthoDB" id="2972189at2"/>
<reference evidence="1 2" key="1">
    <citation type="submission" date="2017-07" db="EMBL/GenBank/DDBJ databases">
        <title>Fictibacillus sp. nov. GDSW-R2A3 Genome sequencing and assembly.</title>
        <authorList>
            <person name="Mayilraj S."/>
        </authorList>
    </citation>
    <scope>NUCLEOTIDE SEQUENCE [LARGE SCALE GENOMIC DNA]</scope>
    <source>
        <strain evidence="1 2">GDSW-R2A3</strain>
    </source>
</reference>
<accession>A0A235F8R3</accession>
<name>A0A235F8R3_9BACL</name>
<evidence type="ECO:0000313" key="1">
    <source>
        <dbReference type="EMBL" id="OYD57700.1"/>
    </source>
</evidence>
<sequence length="93" mass="9968">MQSRAEQAAVASQMGSLGKGALLLAGSGGAASAVHHMDFTADDHSFHDDQFDQMNHMHDPYINPGVDIVVDESYHGIDHGMGIANPDTNNHHF</sequence>
<dbReference type="AlphaFoldDB" id="A0A235F8R3"/>
<comment type="caution">
    <text evidence="1">The sequence shown here is derived from an EMBL/GenBank/DDBJ whole genome shotgun (WGS) entry which is preliminary data.</text>
</comment>
<dbReference type="RefSeq" id="WP_094253051.1">
    <property type="nucleotide sequence ID" value="NZ_JBHLXL010000001.1"/>
</dbReference>
<gene>
    <name evidence="1" type="ORF">CGZ90_13635</name>
</gene>
<dbReference type="EMBL" id="NOII01000003">
    <property type="protein sequence ID" value="OYD57700.1"/>
    <property type="molecule type" value="Genomic_DNA"/>
</dbReference>
<keyword evidence="2" id="KW-1185">Reference proteome</keyword>
<proteinExistence type="predicted"/>
<evidence type="ECO:0000313" key="2">
    <source>
        <dbReference type="Proteomes" id="UP000215059"/>
    </source>
</evidence>
<dbReference type="Proteomes" id="UP000215059">
    <property type="component" value="Unassembled WGS sequence"/>
</dbReference>
<protein>
    <submittedName>
        <fullName evidence="1">Uncharacterized protein</fullName>
    </submittedName>
</protein>